<evidence type="ECO:0000256" key="1">
    <source>
        <dbReference type="SAM" id="MobiDB-lite"/>
    </source>
</evidence>
<dbReference type="Proteomes" id="UP000254569">
    <property type="component" value="Unassembled WGS sequence"/>
</dbReference>
<feature type="transmembrane region" description="Helical" evidence="2">
    <location>
        <begin position="279"/>
        <end position="306"/>
    </location>
</feature>
<name>A0A379LXM2_9NOCA</name>
<protein>
    <recommendedName>
        <fullName evidence="5">Transmembrane protein</fullName>
    </recommendedName>
</protein>
<gene>
    <name evidence="3" type="ORF">NCTC13296_01125</name>
</gene>
<dbReference type="EMBL" id="UGVI01000001">
    <property type="protein sequence ID" value="SUE14286.1"/>
    <property type="molecule type" value="Genomic_DNA"/>
</dbReference>
<keyword evidence="2" id="KW-0472">Membrane</keyword>
<feature type="transmembrane region" description="Helical" evidence="2">
    <location>
        <begin position="197"/>
        <end position="222"/>
    </location>
</feature>
<dbReference type="RefSeq" id="WP_064063042.1">
    <property type="nucleotide sequence ID" value="NZ_LPZN01000006.1"/>
</dbReference>
<keyword evidence="2" id="KW-1133">Transmembrane helix</keyword>
<feature type="region of interest" description="Disordered" evidence="1">
    <location>
        <begin position="467"/>
        <end position="496"/>
    </location>
</feature>
<feature type="compositionally biased region" description="Low complexity" evidence="1">
    <location>
        <begin position="477"/>
        <end position="486"/>
    </location>
</feature>
<feature type="compositionally biased region" description="Low complexity" evidence="1">
    <location>
        <begin position="234"/>
        <end position="246"/>
    </location>
</feature>
<organism evidence="3 4">
    <name type="scientific">Rhodococcus gordoniae</name>
    <dbReference type="NCBI Taxonomy" id="223392"/>
    <lineage>
        <taxon>Bacteria</taxon>
        <taxon>Bacillati</taxon>
        <taxon>Actinomycetota</taxon>
        <taxon>Actinomycetes</taxon>
        <taxon>Mycobacteriales</taxon>
        <taxon>Nocardiaceae</taxon>
        <taxon>Rhodococcus</taxon>
    </lineage>
</organism>
<feature type="transmembrane region" description="Helical" evidence="2">
    <location>
        <begin position="6"/>
        <end position="34"/>
    </location>
</feature>
<accession>A0A379LXM2</accession>
<dbReference type="AlphaFoldDB" id="A0A379LXM2"/>
<feature type="region of interest" description="Disordered" evidence="1">
    <location>
        <begin position="227"/>
        <end position="250"/>
    </location>
</feature>
<evidence type="ECO:0008006" key="5">
    <source>
        <dbReference type="Google" id="ProtNLM"/>
    </source>
</evidence>
<dbReference type="OrthoDB" id="156718at2"/>
<keyword evidence="2" id="KW-0812">Transmembrane</keyword>
<feature type="transmembrane region" description="Helical" evidence="2">
    <location>
        <begin position="372"/>
        <end position="395"/>
    </location>
</feature>
<keyword evidence="4" id="KW-1185">Reference proteome</keyword>
<reference evidence="3 4" key="1">
    <citation type="submission" date="2018-06" db="EMBL/GenBank/DDBJ databases">
        <authorList>
            <consortium name="Pathogen Informatics"/>
            <person name="Doyle S."/>
        </authorList>
    </citation>
    <scope>NUCLEOTIDE SEQUENCE [LARGE SCALE GENOMIC DNA]</scope>
    <source>
        <strain evidence="3 4">NCTC13296</strain>
    </source>
</reference>
<dbReference type="InterPro" id="IPR025498">
    <property type="entry name" value="DUF4389"/>
</dbReference>
<evidence type="ECO:0000313" key="4">
    <source>
        <dbReference type="Proteomes" id="UP000254569"/>
    </source>
</evidence>
<evidence type="ECO:0000313" key="3">
    <source>
        <dbReference type="EMBL" id="SUE14286.1"/>
    </source>
</evidence>
<sequence length="496" mass="53095">MNVGRMIMLVVGTLLALLGAAAAVGALVLGWFLVLQRDGGFLTGPTETFRTQTHALVSERLDLVTDDQTPSGLRGEDIGRLSVRATATDPTQAVFVGIAPVEDVESYLSGVAHTVVTDLRFEPFDVTYRDVPGGDAPTAPAAQQFWVASAEGTGTRQLEWDLRDGAWTVVVMNADGSAGVGVDVQAGIHIDLLGPAVLALLILGLVLLVLGVPLVLAGAVGLGRHGPPPPGPVSPQEAGTTAASAAPSPPPAAPYPVHLRGDLDEPISRWLWLIKWAAAIPHFIVLFFLHIAFLVTTIAAGFAILFTGRYPRALFDFGVGVLRWTWRVAFYTYSALGTDRYPPFGLHRTDYPADFDVEYPERLSRGLVLIKWWLLAIPHYIVLAVLVGGWSVGVATGDGHDDPAGNGSWAFGSLLGVLVLFAAVAVLITGTYPRGLFDVVMGIDRWLFRVWAYAALMRDEYPPFRFDQGAREPVEPVEPSTVTSSPDPDPDGTDPP</sequence>
<feature type="transmembrane region" description="Helical" evidence="2">
    <location>
        <begin position="407"/>
        <end position="428"/>
    </location>
</feature>
<dbReference type="Pfam" id="PF14333">
    <property type="entry name" value="DUF4389"/>
    <property type="match status" value="2"/>
</dbReference>
<evidence type="ECO:0000256" key="2">
    <source>
        <dbReference type="SAM" id="Phobius"/>
    </source>
</evidence>
<proteinExistence type="predicted"/>